<dbReference type="Gene3D" id="3.40.50.150">
    <property type="entry name" value="Vaccinia Virus protein VP39"/>
    <property type="match status" value="1"/>
</dbReference>
<dbReference type="InterPro" id="IPR029063">
    <property type="entry name" value="SAM-dependent_MTases_sf"/>
</dbReference>
<organism evidence="1">
    <name type="scientific">viral metagenome</name>
    <dbReference type="NCBI Taxonomy" id="1070528"/>
    <lineage>
        <taxon>unclassified sequences</taxon>
        <taxon>metagenomes</taxon>
        <taxon>organismal metagenomes</taxon>
    </lineage>
</organism>
<dbReference type="AlphaFoldDB" id="A0A6C0CTP6"/>
<proteinExistence type="predicted"/>
<dbReference type="GO" id="GO:0032259">
    <property type="term" value="P:methylation"/>
    <property type="evidence" value="ECO:0007669"/>
    <property type="project" value="InterPro"/>
</dbReference>
<reference evidence="1" key="1">
    <citation type="journal article" date="2020" name="Nature">
        <title>Giant virus diversity and host interactions through global metagenomics.</title>
        <authorList>
            <person name="Schulz F."/>
            <person name="Roux S."/>
            <person name="Paez-Espino D."/>
            <person name="Jungbluth S."/>
            <person name="Walsh D.A."/>
            <person name="Denef V.J."/>
            <person name="McMahon K.D."/>
            <person name="Konstantinidis K.T."/>
            <person name="Eloe-Fadrosh E.A."/>
            <person name="Kyrpides N.C."/>
            <person name="Woyke T."/>
        </authorList>
    </citation>
    <scope>NUCLEOTIDE SEQUENCE</scope>
    <source>
        <strain evidence="1">GVMAG-M-3300021473-15</strain>
    </source>
</reference>
<dbReference type="EMBL" id="MN739477">
    <property type="protein sequence ID" value="QHT06865.1"/>
    <property type="molecule type" value="Genomic_DNA"/>
</dbReference>
<sequence length="357" mass="42381">MNTKKQFGQFFTTRFSYVLQDLFIPLTVDTIIEPFCGEGNLLSFLENKTKYTIQCYDIQPRFNFIIQQDTLVNPPLYLNKFILTNPPYLARNKSQDKYLYERYNTNDLYKCFMLELIVNPCSGGIVILPLNFWCSIRKKDVTLRQNFLQKYDILHLNIFEEPVFQDTTCTVCSFQFELKRIQEDVSIIPTIMIYPHRECIKQVELNEKNRFLFGGDIYNLTPSSLYKVSRLTHKSNPQHATSLSIKCIDDTTPIHMMSRSRIYTDMSQKLAERSYATLVIEPPLTEQEQCTIAFQFNALLMHYRLKYKSLFLSHFREYKRKRISFDLVYSITSYLLKYINIHCHDDDVTCINYHRNL</sequence>
<protein>
    <submittedName>
        <fullName evidence="1">Uncharacterized protein</fullName>
    </submittedName>
</protein>
<dbReference type="GO" id="GO:0003676">
    <property type="term" value="F:nucleic acid binding"/>
    <property type="evidence" value="ECO:0007669"/>
    <property type="project" value="InterPro"/>
</dbReference>
<dbReference type="PROSITE" id="PS00092">
    <property type="entry name" value="N6_MTASE"/>
    <property type="match status" value="1"/>
</dbReference>
<dbReference type="GO" id="GO:0008168">
    <property type="term" value="F:methyltransferase activity"/>
    <property type="evidence" value="ECO:0007669"/>
    <property type="project" value="InterPro"/>
</dbReference>
<dbReference type="SUPFAM" id="SSF53335">
    <property type="entry name" value="S-adenosyl-L-methionine-dependent methyltransferases"/>
    <property type="match status" value="1"/>
</dbReference>
<evidence type="ECO:0000313" key="1">
    <source>
        <dbReference type="EMBL" id="QHT06865.1"/>
    </source>
</evidence>
<name>A0A6C0CTP6_9ZZZZ</name>
<dbReference type="InterPro" id="IPR002052">
    <property type="entry name" value="DNA_methylase_N6_adenine_CS"/>
</dbReference>
<accession>A0A6C0CTP6</accession>